<evidence type="ECO:0000313" key="8">
    <source>
        <dbReference type="EMBL" id="QEC48479.1"/>
    </source>
</evidence>
<evidence type="ECO:0000259" key="7">
    <source>
        <dbReference type="Pfam" id="PF00294"/>
    </source>
</evidence>
<accession>A0A5B8U5T0</accession>
<dbReference type="OrthoDB" id="9795789at2"/>
<dbReference type="EMBL" id="CP042430">
    <property type="protein sequence ID" value="QEC48479.1"/>
    <property type="molecule type" value="Genomic_DNA"/>
</dbReference>
<dbReference type="AlphaFoldDB" id="A0A5B8U5T0"/>
<evidence type="ECO:0000256" key="3">
    <source>
        <dbReference type="ARBA" id="ARBA00022741"/>
    </source>
</evidence>
<keyword evidence="4 8" id="KW-0418">Kinase</keyword>
<dbReference type="GO" id="GO:0005524">
    <property type="term" value="F:ATP binding"/>
    <property type="evidence" value="ECO:0007669"/>
    <property type="project" value="UniProtKB-KW"/>
</dbReference>
<evidence type="ECO:0000313" key="9">
    <source>
        <dbReference type="Proteomes" id="UP000321805"/>
    </source>
</evidence>
<gene>
    <name evidence="8" type="ORF">FSW04_13485</name>
</gene>
<dbReference type="InterPro" id="IPR029056">
    <property type="entry name" value="Ribokinase-like"/>
</dbReference>
<organism evidence="8 9">
    <name type="scientific">Baekduia soli</name>
    <dbReference type="NCBI Taxonomy" id="496014"/>
    <lineage>
        <taxon>Bacteria</taxon>
        <taxon>Bacillati</taxon>
        <taxon>Actinomycetota</taxon>
        <taxon>Thermoleophilia</taxon>
        <taxon>Solirubrobacterales</taxon>
        <taxon>Baekduiaceae</taxon>
        <taxon>Baekduia</taxon>
    </lineage>
</organism>
<feature type="compositionally biased region" description="Low complexity" evidence="6">
    <location>
        <begin position="10"/>
        <end position="21"/>
    </location>
</feature>
<dbReference type="PANTHER" id="PTHR43085:SF1">
    <property type="entry name" value="PSEUDOURIDINE KINASE-RELATED"/>
    <property type="match status" value="1"/>
</dbReference>
<keyword evidence="3" id="KW-0547">Nucleotide-binding</keyword>
<evidence type="ECO:0000256" key="6">
    <source>
        <dbReference type="SAM" id="MobiDB-lite"/>
    </source>
</evidence>
<keyword evidence="9" id="KW-1185">Reference proteome</keyword>
<dbReference type="KEGG" id="bsol:FSW04_13485"/>
<dbReference type="Gene3D" id="3.40.1190.20">
    <property type="match status" value="1"/>
</dbReference>
<comment type="similarity">
    <text evidence="1">Belongs to the carbohydrate kinase PfkB family.</text>
</comment>
<proteinExistence type="inferred from homology"/>
<evidence type="ECO:0000256" key="4">
    <source>
        <dbReference type="ARBA" id="ARBA00022777"/>
    </source>
</evidence>
<dbReference type="Pfam" id="PF00294">
    <property type="entry name" value="PfkB"/>
    <property type="match status" value="1"/>
</dbReference>
<sequence length="350" mass="35363">MLAMRPIIAPPRRAGGSAAARGPRRGTLAAVGAPTGDGGGLVLVGGEALYDLWAQDDGGLRGRPGGGPFNAARTIARLGRPVAYLGRLSRDRPGRTLEALLARDGVSLEAVVRTDDPTTLAFADLQDGAAASWSFYDHGTAAPGLEPGEALAILPAAVDVLHVGTLGLALEPVAAAMEAVVAHLRGRALVVVDPNCRPWAVRDEAAYRARLGRVLSGADVVKVSDEDLAWLDPGRPAADAARALLDAGPAVVLLTRGAQGALVLTPGAEHAVAAPLVEVVDTIGAGDAFGGGFVAWWHARGLGAGALADPGAVVQATTFAARVAALTCARAGADPPRLGEVEDALGPPGR</sequence>
<dbReference type="InterPro" id="IPR002173">
    <property type="entry name" value="Carboh/pur_kinase_PfkB_CS"/>
</dbReference>
<dbReference type="SUPFAM" id="SSF53613">
    <property type="entry name" value="Ribokinase-like"/>
    <property type="match status" value="1"/>
</dbReference>
<feature type="region of interest" description="Disordered" evidence="6">
    <location>
        <begin position="1"/>
        <end position="22"/>
    </location>
</feature>
<dbReference type="PROSITE" id="PS00584">
    <property type="entry name" value="PFKB_KINASES_2"/>
    <property type="match status" value="1"/>
</dbReference>
<evidence type="ECO:0000256" key="5">
    <source>
        <dbReference type="ARBA" id="ARBA00022840"/>
    </source>
</evidence>
<protein>
    <submittedName>
        <fullName evidence="8">Carbohydrate kinase</fullName>
    </submittedName>
</protein>
<dbReference type="InterPro" id="IPR011611">
    <property type="entry name" value="PfkB_dom"/>
</dbReference>
<name>A0A5B8U5T0_9ACTN</name>
<keyword evidence="2" id="KW-0808">Transferase</keyword>
<dbReference type="GO" id="GO:0016301">
    <property type="term" value="F:kinase activity"/>
    <property type="evidence" value="ECO:0007669"/>
    <property type="project" value="UniProtKB-KW"/>
</dbReference>
<dbReference type="PANTHER" id="PTHR43085">
    <property type="entry name" value="HEXOKINASE FAMILY MEMBER"/>
    <property type="match status" value="1"/>
</dbReference>
<evidence type="ECO:0000256" key="2">
    <source>
        <dbReference type="ARBA" id="ARBA00022679"/>
    </source>
</evidence>
<keyword evidence="5" id="KW-0067">ATP-binding</keyword>
<feature type="domain" description="Carbohydrate kinase PfkB" evidence="7">
    <location>
        <begin position="42"/>
        <end position="335"/>
    </location>
</feature>
<reference evidence="8 9" key="1">
    <citation type="journal article" date="2018" name="J. Microbiol.">
        <title>Baekduia soli gen. nov., sp. nov., a novel bacterium isolated from the soil of Baekdu Mountain and proposal of a novel family name, Baekduiaceae fam. nov.</title>
        <authorList>
            <person name="An D.S."/>
            <person name="Siddiqi M.Z."/>
            <person name="Kim K.H."/>
            <person name="Yu H.S."/>
            <person name="Im W.T."/>
        </authorList>
    </citation>
    <scope>NUCLEOTIDE SEQUENCE [LARGE SCALE GENOMIC DNA]</scope>
    <source>
        <strain evidence="8 9">BR7-21</strain>
    </source>
</reference>
<evidence type="ECO:0000256" key="1">
    <source>
        <dbReference type="ARBA" id="ARBA00010688"/>
    </source>
</evidence>
<dbReference type="InterPro" id="IPR050306">
    <property type="entry name" value="PfkB_Carbo_kinase"/>
</dbReference>
<dbReference type="Proteomes" id="UP000321805">
    <property type="component" value="Chromosome"/>
</dbReference>